<evidence type="ECO:0000313" key="5">
    <source>
        <dbReference type="Proteomes" id="UP000034923"/>
    </source>
</evidence>
<sequence length="384" mass="43653">MAESVKTQKKKRVAKKKTIKKIVRKKVVGKKIKGTQLKRSPHNPIIEPRSYSWESEAVFNPAAVFVDGRVHLFYRALGKDGISRIGYASSKNGVDFDERLFSPVYFVENVEEMMKHWPYTSPARPIYDAILYASGGGWGGCEDPRTVLIEDNVYMTFNMFNGWDSMRVAVTSIKEEDLLNKKWLWNNFSYLSHPGDRQKNWVLFPEKINGKFAIFHNLDKGNPTRVGIAYVNKLDTSETPSGRDAPDPQTLPDHIVAWHKRTRSAAAPPIKTKDGWLLLYHAMDKDDANRYKLGALLLDLKDPEKVLYRAQHPILEPDAWYENDWKPGIIYASGAVVKNGKLLVYYGGGDKHIGIASIMLSDLINSMKKDGAVKLEKNKSLHFQ</sequence>
<keyword evidence="2" id="KW-0808">Transferase</keyword>
<dbReference type="GO" id="GO:0016798">
    <property type="term" value="F:hydrolase activity, acting on glycosyl bonds"/>
    <property type="evidence" value="ECO:0007669"/>
    <property type="project" value="UniProtKB-KW"/>
</dbReference>
<evidence type="ECO:0000256" key="1">
    <source>
        <dbReference type="ARBA" id="ARBA00022676"/>
    </source>
</evidence>
<organism evidence="4 5">
    <name type="scientific">Candidatus Nomurabacteria bacterium GW2011_GWB1_35_20</name>
    <dbReference type="NCBI Taxonomy" id="1618740"/>
    <lineage>
        <taxon>Bacteria</taxon>
        <taxon>Candidatus Nomuraibacteriota</taxon>
    </lineage>
</organism>
<dbReference type="AlphaFoldDB" id="A0A0G0BSY4"/>
<proteinExistence type="inferred from homology"/>
<dbReference type="InterPro" id="IPR007184">
    <property type="entry name" value="Mannoside_phosphorylase"/>
</dbReference>
<keyword evidence="4" id="KW-0326">Glycosidase</keyword>
<dbReference type="GO" id="GO:0016757">
    <property type="term" value="F:glycosyltransferase activity"/>
    <property type="evidence" value="ECO:0007669"/>
    <property type="project" value="UniProtKB-KW"/>
</dbReference>
<dbReference type="PANTHER" id="PTHR34106">
    <property type="entry name" value="GLYCOSIDASE"/>
    <property type="match status" value="1"/>
</dbReference>
<dbReference type="Pfam" id="PF04041">
    <property type="entry name" value="Glyco_hydro_130"/>
    <property type="match status" value="1"/>
</dbReference>
<dbReference type="Gene3D" id="2.115.10.20">
    <property type="entry name" value="Glycosyl hydrolase domain, family 43"/>
    <property type="match status" value="1"/>
</dbReference>
<dbReference type="CDD" id="cd18614">
    <property type="entry name" value="GH130"/>
    <property type="match status" value="1"/>
</dbReference>
<accession>A0A0G0BSY4</accession>
<dbReference type="Proteomes" id="UP000034923">
    <property type="component" value="Unassembled WGS sequence"/>
</dbReference>
<keyword evidence="1" id="KW-0328">Glycosyltransferase</keyword>
<name>A0A0G0BSY4_9BACT</name>
<evidence type="ECO:0000256" key="3">
    <source>
        <dbReference type="ARBA" id="ARBA00024356"/>
    </source>
</evidence>
<keyword evidence="4" id="KW-0378">Hydrolase</keyword>
<evidence type="ECO:0000313" key="4">
    <source>
        <dbReference type="EMBL" id="KKP72473.1"/>
    </source>
</evidence>
<dbReference type="SUPFAM" id="SSF75005">
    <property type="entry name" value="Arabinanase/levansucrase/invertase"/>
    <property type="match status" value="1"/>
</dbReference>
<evidence type="ECO:0000256" key="2">
    <source>
        <dbReference type="ARBA" id="ARBA00022679"/>
    </source>
</evidence>
<protein>
    <submittedName>
        <fullName evidence="4">Glycosidase-related protein</fullName>
    </submittedName>
</protein>
<gene>
    <name evidence="4" type="ORF">UR70_C0007G0008</name>
</gene>
<reference evidence="4 5" key="1">
    <citation type="journal article" date="2015" name="Nature">
        <title>rRNA introns, odd ribosomes, and small enigmatic genomes across a large radiation of phyla.</title>
        <authorList>
            <person name="Brown C.T."/>
            <person name="Hug L.A."/>
            <person name="Thomas B.C."/>
            <person name="Sharon I."/>
            <person name="Castelle C.J."/>
            <person name="Singh A."/>
            <person name="Wilkins M.J."/>
            <person name="Williams K.H."/>
            <person name="Banfield J.F."/>
        </authorList>
    </citation>
    <scope>NUCLEOTIDE SEQUENCE [LARGE SCALE GENOMIC DNA]</scope>
</reference>
<dbReference type="InterPro" id="IPR023296">
    <property type="entry name" value="Glyco_hydro_beta-prop_sf"/>
</dbReference>
<comment type="similarity">
    <text evidence="3">Belongs to the glycosyl hydrolase 130 family.</text>
</comment>
<dbReference type="EMBL" id="LBQE01000007">
    <property type="protein sequence ID" value="KKP72473.1"/>
    <property type="molecule type" value="Genomic_DNA"/>
</dbReference>
<dbReference type="PANTHER" id="PTHR34106:SF5">
    <property type="entry name" value="GLYCOSIDASE"/>
    <property type="match status" value="1"/>
</dbReference>
<comment type="caution">
    <text evidence="4">The sequence shown here is derived from an EMBL/GenBank/DDBJ whole genome shotgun (WGS) entry which is preliminary data.</text>
</comment>